<evidence type="ECO:0000313" key="3">
    <source>
        <dbReference type="Proteomes" id="UP000237684"/>
    </source>
</evidence>
<comment type="caution">
    <text evidence="2">The sequence shown here is derived from an EMBL/GenBank/DDBJ whole genome shotgun (WGS) entry which is preliminary data.</text>
</comment>
<keyword evidence="1" id="KW-0812">Transmembrane</keyword>
<dbReference type="InParanoid" id="A0A2S8SV27"/>
<keyword evidence="3" id="KW-1185">Reference proteome</keyword>
<evidence type="ECO:0000256" key="1">
    <source>
        <dbReference type="SAM" id="Phobius"/>
    </source>
</evidence>
<reference evidence="2 3" key="1">
    <citation type="journal article" date="2018" name="Syst. Appl. Microbiol.">
        <title>Abditibacterium utsteinense sp. nov., the first cultivated member of candidate phylum FBP, isolated from ice-free Antarctic soil samples.</title>
        <authorList>
            <person name="Tahon G."/>
            <person name="Tytgat B."/>
            <person name="Lebbe L."/>
            <person name="Carlier A."/>
            <person name="Willems A."/>
        </authorList>
    </citation>
    <scope>NUCLEOTIDE SEQUENCE [LARGE SCALE GENOMIC DNA]</scope>
    <source>
        <strain evidence="2 3">LMG 29911</strain>
    </source>
</reference>
<name>A0A2S8SV27_9BACT</name>
<gene>
    <name evidence="2" type="ORF">B1R32_104152</name>
</gene>
<dbReference type="AlphaFoldDB" id="A0A2S8SV27"/>
<proteinExistence type="predicted"/>
<dbReference type="Proteomes" id="UP000237684">
    <property type="component" value="Unassembled WGS sequence"/>
</dbReference>
<accession>A0A2S8SV27</accession>
<protein>
    <submittedName>
        <fullName evidence="2">Uncharacterized protein</fullName>
    </submittedName>
</protein>
<evidence type="ECO:0000313" key="2">
    <source>
        <dbReference type="EMBL" id="PQV64658.1"/>
    </source>
</evidence>
<keyword evidence="1" id="KW-1133">Transmembrane helix</keyword>
<organism evidence="2 3">
    <name type="scientific">Abditibacterium utsteinense</name>
    <dbReference type="NCBI Taxonomy" id="1960156"/>
    <lineage>
        <taxon>Bacteria</taxon>
        <taxon>Pseudomonadati</taxon>
        <taxon>Abditibacteriota</taxon>
        <taxon>Abditibacteriia</taxon>
        <taxon>Abditibacteriales</taxon>
        <taxon>Abditibacteriaceae</taxon>
        <taxon>Abditibacterium</taxon>
    </lineage>
</organism>
<dbReference type="RefSeq" id="WP_105483034.1">
    <property type="nucleotide sequence ID" value="NZ_NIGF01000004.1"/>
</dbReference>
<dbReference type="EMBL" id="NIGF01000004">
    <property type="protein sequence ID" value="PQV64658.1"/>
    <property type="molecule type" value="Genomic_DNA"/>
</dbReference>
<feature type="transmembrane region" description="Helical" evidence="1">
    <location>
        <begin position="54"/>
        <end position="73"/>
    </location>
</feature>
<keyword evidence="1" id="KW-0472">Membrane</keyword>
<sequence length="87" mass="9726">MNKQSKLTIAYALLVVGLLLVIFAAPLADSLIPWANVYHSGNVTQYTRNDAAINFWTSGFRYLGFFMLALGFVERVLHAIEMRSNSS</sequence>